<dbReference type="STRING" id="1051890.A0A3N4LQB0"/>
<evidence type="ECO:0000313" key="2">
    <source>
        <dbReference type="EMBL" id="RPB25107.1"/>
    </source>
</evidence>
<dbReference type="AlphaFoldDB" id="A0A3N4LQB0"/>
<keyword evidence="3" id="KW-1185">Reference proteome</keyword>
<proteinExistence type="predicted"/>
<dbReference type="InParanoid" id="A0A3N4LQB0"/>
<sequence>MGEAQTVLGIQNADMQATVKYYLANEQEHSRGDGFTTSTISSDVDNRTMHEAYL</sequence>
<dbReference type="OrthoDB" id="416222at2759"/>
<dbReference type="GO" id="GO:0004553">
    <property type="term" value="F:hydrolase activity, hydrolyzing O-glycosyl compounds"/>
    <property type="evidence" value="ECO:0007669"/>
    <property type="project" value="InterPro"/>
</dbReference>
<gene>
    <name evidence="2" type="ORF">L211DRAFT_876925</name>
</gene>
<protein>
    <submittedName>
        <fullName evidence="2">Uncharacterized protein</fullName>
    </submittedName>
</protein>
<name>A0A3N4LQB0_9PEZI</name>
<accession>A0A3N4LQB0</accession>
<dbReference type="Gene3D" id="3.20.20.300">
    <property type="entry name" value="Glycoside hydrolase, family 3, N-terminal domain"/>
    <property type="match status" value="1"/>
</dbReference>
<feature type="compositionally biased region" description="Basic and acidic residues" evidence="1">
    <location>
        <begin position="44"/>
        <end position="54"/>
    </location>
</feature>
<dbReference type="Proteomes" id="UP000267821">
    <property type="component" value="Unassembled WGS sequence"/>
</dbReference>
<evidence type="ECO:0000256" key="1">
    <source>
        <dbReference type="SAM" id="MobiDB-lite"/>
    </source>
</evidence>
<dbReference type="InterPro" id="IPR036962">
    <property type="entry name" value="Glyco_hydro_3_N_sf"/>
</dbReference>
<dbReference type="GO" id="GO:0005975">
    <property type="term" value="P:carbohydrate metabolic process"/>
    <property type="evidence" value="ECO:0007669"/>
    <property type="project" value="InterPro"/>
</dbReference>
<dbReference type="EMBL" id="ML121539">
    <property type="protein sequence ID" value="RPB25107.1"/>
    <property type="molecule type" value="Genomic_DNA"/>
</dbReference>
<reference evidence="2 3" key="1">
    <citation type="journal article" date="2018" name="Nat. Ecol. Evol.">
        <title>Pezizomycetes genomes reveal the molecular basis of ectomycorrhizal truffle lifestyle.</title>
        <authorList>
            <person name="Murat C."/>
            <person name="Payen T."/>
            <person name="Noel B."/>
            <person name="Kuo A."/>
            <person name="Morin E."/>
            <person name="Chen J."/>
            <person name="Kohler A."/>
            <person name="Krizsan K."/>
            <person name="Balestrini R."/>
            <person name="Da Silva C."/>
            <person name="Montanini B."/>
            <person name="Hainaut M."/>
            <person name="Levati E."/>
            <person name="Barry K.W."/>
            <person name="Belfiori B."/>
            <person name="Cichocki N."/>
            <person name="Clum A."/>
            <person name="Dockter R.B."/>
            <person name="Fauchery L."/>
            <person name="Guy J."/>
            <person name="Iotti M."/>
            <person name="Le Tacon F."/>
            <person name="Lindquist E.A."/>
            <person name="Lipzen A."/>
            <person name="Malagnac F."/>
            <person name="Mello A."/>
            <person name="Molinier V."/>
            <person name="Miyauchi S."/>
            <person name="Poulain J."/>
            <person name="Riccioni C."/>
            <person name="Rubini A."/>
            <person name="Sitrit Y."/>
            <person name="Splivallo R."/>
            <person name="Traeger S."/>
            <person name="Wang M."/>
            <person name="Zifcakova L."/>
            <person name="Wipf D."/>
            <person name="Zambonelli A."/>
            <person name="Paolocci F."/>
            <person name="Nowrousian M."/>
            <person name="Ottonello S."/>
            <person name="Baldrian P."/>
            <person name="Spatafora J.W."/>
            <person name="Henrissat B."/>
            <person name="Nagy L.G."/>
            <person name="Aury J.M."/>
            <person name="Wincker P."/>
            <person name="Grigoriev I.V."/>
            <person name="Bonfante P."/>
            <person name="Martin F.M."/>
        </authorList>
    </citation>
    <scope>NUCLEOTIDE SEQUENCE [LARGE SCALE GENOMIC DNA]</scope>
    <source>
        <strain evidence="2 3">ATCC MYA-4762</strain>
    </source>
</reference>
<feature type="region of interest" description="Disordered" evidence="1">
    <location>
        <begin position="28"/>
        <end position="54"/>
    </location>
</feature>
<organism evidence="2 3">
    <name type="scientific">Terfezia boudieri ATCC MYA-4762</name>
    <dbReference type="NCBI Taxonomy" id="1051890"/>
    <lineage>
        <taxon>Eukaryota</taxon>
        <taxon>Fungi</taxon>
        <taxon>Dikarya</taxon>
        <taxon>Ascomycota</taxon>
        <taxon>Pezizomycotina</taxon>
        <taxon>Pezizomycetes</taxon>
        <taxon>Pezizales</taxon>
        <taxon>Pezizaceae</taxon>
        <taxon>Terfezia</taxon>
    </lineage>
</organism>
<evidence type="ECO:0000313" key="3">
    <source>
        <dbReference type="Proteomes" id="UP000267821"/>
    </source>
</evidence>